<evidence type="ECO:0000256" key="7">
    <source>
        <dbReference type="SAM" id="MobiDB-lite"/>
    </source>
</evidence>
<dbReference type="CDD" id="cd13132">
    <property type="entry name" value="MATE_eukaryotic"/>
    <property type="match status" value="1"/>
</dbReference>
<evidence type="ECO:0000256" key="5">
    <source>
        <dbReference type="ARBA" id="ARBA00023136"/>
    </source>
</evidence>
<dbReference type="AlphaFoldDB" id="A0A061RJN2"/>
<evidence type="ECO:0000256" key="1">
    <source>
        <dbReference type="ARBA" id="ARBA00004141"/>
    </source>
</evidence>
<feature type="transmembrane region" description="Helical" evidence="6">
    <location>
        <begin position="481"/>
        <end position="502"/>
    </location>
</feature>
<evidence type="ECO:0000256" key="2">
    <source>
        <dbReference type="ARBA" id="ARBA00010199"/>
    </source>
</evidence>
<feature type="transmembrane region" description="Helical" evidence="6">
    <location>
        <begin position="564"/>
        <end position="585"/>
    </location>
</feature>
<dbReference type="GO" id="GO:0016020">
    <property type="term" value="C:membrane"/>
    <property type="evidence" value="ECO:0007669"/>
    <property type="project" value="UniProtKB-SubCell"/>
</dbReference>
<organism evidence="8">
    <name type="scientific">Tetraselmis sp. GSL018</name>
    <dbReference type="NCBI Taxonomy" id="582737"/>
    <lineage>
        <taxon>Eukaryota</taxon>
        <taxon>Viridiplantae</taxon>
        <taxon>Chlorophyta</taxon>
        <taxon>core chlorophytes</taxon>
        <taxon>Chlorodendrophyceae</taxon>
        <taxon>Chlorodendrales</taxon>
        <taxon>Chlorodendraceae</taxon>
        <taxon>Tetraselmis</taxon>
    </lineage>
</organism>
<accession>A0A061RJN2</accession>
<sequence length="732" mass="78801">MPPGNAADPSYDSQRSGQASPFADFSLRAAESEGRSTPTRRSPAGSMSPTATSPYASFLMSAGDMGSVLPPPGSKSDASIRGEGAMSDFLSQSGLVSNALSRGLSRRTSFMSDQPIPEQDVEVDEKGRPSYWPAVKMELYRTMHMAFPLLVNNVANFSVSIIVLSYVGHLGPEALACTTLGGSLFNVLGQSIFIGCATTLETLCGQAVGAGRYRLLGLETLRCMVVMTLTMPFFVVLYAYTDKILLAMGQDYGVATGSARYLSVLSPALWLQGMTESLKRALTAQVRQAGDPGGVGGGSPWPSGEPPVPPSAFSSAPVRGVFRRQSQPCAPFVGAPPPHLPSRCGSGPLPFASSSRWRAFFPLPRGLMYVFQRIDSRRASAREGERQPPLAGSVTRGLEREGIVLPNMLIALFTTGCTPFYSWLFVTYFDQGFVGAAYAISAGYSSNLLCFLGVTIYHLYKSHGTPEFFWPGLTMEIFQELPRIIRIAFPTTMLICLDWWTWETMILLAGLLPRPDVSVAVMGLGFNVVALFFMIPMSITGTSAIGIANFLGANQPKRARLAQAMGIVVCLAIITVVCAGIYVFRNEIGSVYTDDPDVLGLLCEIMPLISIILWCDALQNIWTAALRGAGRQSIGAGISLSMLWFFGVPLAITLAFHYKIGVIGMWYGLLTAFVLQAVVMVTTVLSTINMDKEADKAQQRLLERSFSIGEDGLGHLEAPLLVGEEEGLPPAP</sequence>
<name>A0A061RJN2_9CHLO</name>
<dbReference type="Pfam" id="PF01554">
    <property type="entry name" value="MatE"/>
    <property type="match status" value="2"/>
</dbReference>
<feature type="region of interest" description="Disordered" evidence="7">
    <location>
        <begin position="1"/>
        <end position="52"/>
    </location>
</feature>
<feature type="compositionally biased region" description="Polar residues" evidence="7">
    <location>
        <begin position="35"/>
        <end position="52"/>
    </location>
</feature>
<evidence type="ECO:0000256" key="3">
    <source>
        <dbReference type="ARBA" id="ARBA00022692"/>
    </source>
</evidence>
<protein>
    <recommendedName>
        <fullName evidence="6">Protein DETOXIFICATION</fullName>
    </recommendedName>
    <alternativeName>
        <fullName evidence="6">Multidrug and toxic compound extrusion protein</fullName>
    </alternativeName>
</protein>
<keyword evidence="3 6" id="KW-0812">Transmembrane</keyword>
<evidence type="ECO:0000256" key="6">
    <source>
        <dbReference type="RuleBase" id="RU004914"/>
    </source>
</evidence>
<keyword evidence="4 6" id="KW-1133">Transmembrane helix</keyword>
<feature type="transmembrane region" description="Helical" evidence="6">
    <location>
        <begin position="522"/>
        <end position="552"/>
    </location>
</feature>
<dbReference type="PANTHER" id="PTHR11206">
    <property type="entry name" value="MULTIDRUG RESISTANCE PROTEIN"/>
    <property type="match status" value="1"/>
</dbReference>
<comment type="similarity">
    <text evidence="2 6">Belongs to the multi antimicrobial extrusion (MATE) (TC 2.A.66.1) family.</text>
</comment>
<dbReference type="GO" id="GO:1990961">
    <property type="term" value="P:xenobiotic detoxification by transmembrane export across the plasma membrane"/>
    <property type="evidence" value="ECO:0007669"/>
    <property type="project" value="InterPro"/>
</dbReference>
<dbReference type="GO" id="GO:0042910">
    <property type="term" value="F:xenobiotic transmembrane transporter activity"/>
    <property type="evidence" value="ECO:0007669"/>
    <property type="project" value="InterPro"/>
</dbReference>
<feature type="transmembrane region" description="Helical" evidence="6">
    <location>
        <begin position="187"/>
        <end position="209"/>
    </location>
</feature>
<dbReference type="InterPro" id="IPR045069">
    <property type="entry name" value="MATE_euk"/>
</dbReference>
<reference evidence="8" key="1">
    <citation type="submission" date="2014-05" db="EMBL/GenBank/DDBJ databases">
        <title>The transcriptome of the halophilic microalga Tetraselmis sp. GSL018 isolated from the Great Salt Lake, Utah.</title>
        <authorList>
            <person name="Jinkerson R.E."/>
            <person name="D'Adamo S."/>
            <person name="Posewitz M.C."/>
        </authorList>
    </citation>
    <scope>NUCLEOTIDE SEQUENCE</scope>
    <source>
        <strain evidence="8">GSL018</strain>
    </source>
</reference>
<feature type="transmembrane region" description="Helical" evidence="6">
    <location>
        <begin position="221"/>
        <end position="240"/>
    </location>
</feature>
<evidence type="ECO:0000313" key="8">
    <source>
        <dbReference type="EMBL" id="JAC70721.1"/>
    </source>
</evidence>
<gene>
    <name evidence="8" type="ORF">TSPGSL018_3512</name>
</gene>
<feature type="region of interest" description="Disordered" evidence="7">
    <location>
        <begin position="289"/>
        <end position="314"/>
    </location>
</feature>
<feature type="transmembrane region" description="Helical" evidence="6">
    <location>
        <begin position="403"/>
        <end position="424"/>
    </location>
</feature>
<dbReference type="InterPro" id="IPR002528">
    <property type="entry name" value="MATE_fam"/>
</dbReference>
<feature type="transmembrane region" description="Helical" evidence="6">
    <location>
        <begin position="638"/>
        <end position="658"/>
    </location>
</feature>
<comment type="subcellular location">
    <subcellularLocation>
        <location evidence="1">Membrane</location>
        <topology evidence="1">Multi-pass membrane protein</topology>
    </subcellularLocation>
</comment>
<feature type="transmembrane region" description="Helical" evidence="6">
    <location>
        <begin position="664"/>
        <end position="688"/>
    </location>
</feature>
<feature type="transmembrane region" description="Helical" evidence="6">
    <location>
        <begin position="436"/>
        <end position="460"/>
    </location>
</feature>
<keyword evidence="5 6" id="KW-0472">Membrane</keyword>
<dbReference type="GO" id="GO:0015297">
    <property type="term" value="F:antiporter activity"/>
    <property type="evidence" value="ECO:0007669"/>
    <property type="project" value="InterPro"/>
</dbReference>
<dbReference type="EMBL" id="GBEZ01015443">
    <property type="protein sequence ID" value="JAC70721.1"/>
    <property type="molecule type" value="Transcribed_RNA"/>
</dbReference>
<proteinExistence type="inferred from homology"/>
<feature type="transmembrane region" description="Helical" evidence="6">
    <location>
        <begin position="146"/>
        <end position="167"/>
    </location>
</feature>
<evidence type="ECO:0000256" key="4">
    <source>
        <dbReference type="ARBA" id="ARBA00022989"/>
    </source>
</evidence>